<dbReference type="AlphaFoldDB" id="A0A1R4I313"/>
<gene>
    <name evidence="1" type="ORF">CZ787_13690</name>
</gene>
<name>A0A1R4I313_9GAMM</name>
<proteinExistence type="predicted"/>
<protein>
    <submittedName>
        <fullName evidence="1">Uncharacterized protein</fullName>
    </submittedName>
</protein>
<reference evidence="1 2" key="1">
    <citation type="submission" date="2017-02" db="EMBL/GenBank/DDBJ databases">
        <authorList>
            <person name="Dridi B."/>
        </authorList>
    </citation>
    <scope>NUCLEOTIDE SEQUENCE [LARGE SCALE GENOMIC DNA]</scope>
    <source>
        <strain evidence="1 2">JB380</strain>
    </source>
</reference>
<dbReference type="Proteomes" id="UP000196331">
    <property type="component" value="Unassembled WGS sequence"/>
</dbReference>
<evidence type="ECO:0000313" key="2">
    <source>
        <dbReference type="Proteomes" id="UP000196331"/>
    </source>
</evidence>
<dbReference type="EMBL" id="FUKM01000053">
    <property type="protein sequence ID" value="SJN14148.1"/>
    <property type="molecule type" value="Genomic_DNA"/>
</dbReference>
<organism evidence="1 2">
    <name type="scientific">Halomonas citrativorans</name>
    <dbReference type="NCBI Taxonomy" id="2742612"/>
    <lineage>
        <taxon>Bacteria</taxon>
        <taxon>Pseudomonadati</taxon>
        <taxon>Pseudomonadota</taxon>
        <taxon>Gammaproteobacteria</taxon>
        <taxon>Oceanospirillales</taxon>
        <taxon>Halomonadaceae</taxon>
        <taxon>Halomonas</taxon>
    </lineage>
</organism>
<sequence>MRHGKTPETRVRPPRTPWIRPLTTYKTLSAAPGTMCRCMCVFKACY</sequence>
<evidence type="ECO:0000313" key="1">
    <source>
        <dbReference type="EMBL" id="SJN14148.1"/>
    </source>
</evidence>
<comment type="caution">
    <text evidence="1">The sequence shown here is derived from an EMBL/GenBank/DDBJ whole genome shotgun (WGS) entry which is preliminary data.</text>
</comment>
<accession>A0A1R4I313</accession>